<protein>
    <submittedName>
        <fullName evidence="1">Uncharacterized protein</fullName>
    </submittedName>
</protein>
<evidence type="ECO:0000313" key="2">
    <source>
        <dbReference type="Proteomes" id="UP001491310"/>
    </source>
</evidence>
<comment type="caution">
    <text evidence="1">The sequence shown here is derived from an EMBL/GenBank/DDBJ whole genome shotgun (WGS) entry which is preliminary data.</text>
</comment>
<sequence length="76" mass="8557">MFDEKEKLDTLAREVNATCHLEGITVIFDVNGWTANTAQVSKTGRTSALKKTIFHPPQAWLDKHPNVKQKQLLAPK</sequence>
<accession>A0ABR2YM89</accession>
<organism evidence="1 2">
    <name type="scientific">Coccomyxa subellipsoidea</name>
    <dbReference type="NCBI Taxonomy" id="248742"/>
    <lineage>
        <taxon>Eukaryota</taxon>
        <taxon>Viridiplantae</taxon>
        <taxon>Chlorophyta</taxon>
        <taxon>core chlorophytes</taxon>
        <taxon>Trebouxiophyceae</taxon>
        <taxon>Trebouxiophyceae incertae sedis</taxon>
        <taxon>Coccomyxaceae</taxon>
        <taxon>Coccomyxa</taxon>
    </lineage>
</organism>
<keyword evidence="2" id="KW-1185">Reference proteome</keyword>
<gene>
    <name evidence="1" type="ORF">WJX75_008770</name>
</gene>
<reference evidence="1 2" key="1">
    <citation type="journal article" date="2024" name="Nat. Commun.">
        <title>Phylogenomics reveals the evolutionary origins of lichenization in chlorophyte algae.</title>
        <authorList>
            <person name="Puginier C."/>
            <person name="Libourel C."/>
            <person name="Otte J."/>
            <person name="Skaloud P."/>
            <person name="Haon M."/>
            <person name="Grisel S."/>
            <person name="Petersen M."/>
            <person name="Berrin J.G."/>
            <person name="Delaux P.M."/>
            <person name="Dal Grande F."/>
            <person name="Keller J."/>
        </authorList>
    </citation>
    <scope>NUCLEOTIDE SEQUENCE [LARGE SCALE GENOMIC DNA]</scope>
    <source>
        <strain evidence="1 2">SAG 216-7</strain>
    </source>
</reference>
<name>A0ABR2YM89_9CHLO</name>
<evidence type="ECO:0000313" key="1">
    <source>
        <dbReference type="EMBL" id="KAK9907721.1"/>
    </source>
</evidence>
<dbReference type="EMBL" id="JALJOT010000009">
    <property type="protein sequence ID" value="KAK9907721.1"/>
    <property type="molecule type" value="Genomic_DNA"/>
</dbReference>
<dbReference type="Proteomes" id="UP001491310">
    <property type="component" value="Unassembled WGS sequence"/>
</dbReference>
<proteinExistence type="predicted"/>